<dbReference type="Gene3D" id="3.30.420.280">
    <property type="match status" value="1"/>
</dbReference>
<name>A0A0F9VZJ9_9ZZZZ</name>
<gene>
    <name evidence="1" type="ORF">LCGC14_0345880</name>
</gene>
<comment type="caution">
    <text evidence="1">The sequence shown here is derived from an EMBL/GenBank/DDBJ whole genome shotgun (WGS) entry which is preliminary data.</text>
</comment>
<dbReference type="EMBL" id="LAZR01000256">
    <property type="protein sequence ID" value="KKN78816.1"/>
    <property type="molecule type" value="Genomic_DNA"/>
</dbReference>
<evidence type="ECO:0008006" key="2">
    <source>
        <dbReference type="Google" id="ProtNLM"/>
    </source>
</evidence>
<reference evidence="1" key="1">
    <citation type="journal article" date="2015" name="Nature">
        <title>Complex archaea that bridge the gap between prokaryotes and eukaryotes.</title>
        <authorList>
            <person name="Spang A."/>
            <person name="Saw J.H."/>
            <person name="Jorgensen S.L."/>
            <person name="Zaremba-Niedzwiedzka K."/>
            <person name="Martijn J."/>
            <person name="Lind A.E."/>
            <person name="van Eijk R."/>
            <person name="Schleper C."/>
            <person name="Guy L."/>
            <person name="Ettema T.J."/>
        </authorList>
    </citation>
    <scope>NUCLEOTIDE SEQUENCE</scope>
</reference>
<accession>A0A0F9VZJ9</accession>
<protein>
    <recommendedName>
        <fullName evidence="2">Terminase large subunit gp17-like C-terminal domain-containing protein</fullName>
    </recommendedName>
</protein>
<dbReference type="InterPro" id="IPR027417">
    <property type="entry name" value="P-loop_NTPase"/>
</dbReference>
<dbReference type="AlphaFoldDB" id="A0A0F9VZJ9"/>
<proteinExistence type="predicted"/>
<evidence type="ECO:0000313" key="1">
    <source>
        <dbReference type="EMBL" id="KKN78816.1"/>
    </source>
</evidence>
<dbReference type="Gene3D" id="3.40.50.300">
    <property type="entry name" value="P-loop containing nucleotide triphosphate hydrolases"/>
    <property type="match status" value="1"/>
</dbReference>
<organism evidence="1">
    <name type="scientific">marine sediment metagenome</name>
    <dbReference type="NCBI Taxonomy" id="412755"/>
    <lineage>
        <taxon>unclassified sequences</taxon>
        <taxon>metagenomes</taxon>
        <taxon>ecological metagenomes</taxon>
    </lineage>
</organism>
<sequence length="511" mass="58191">MKVTNSHKLIAEKMRGYQRDPRGFIENCLGVKDFWPKMEEIANSVRDNMYTAVPACHSVSKTYGAARIAVWFKTCFQPSTVITTAPSDTLVKNQLWKEIHSAYSGSKIPLGGKMTTLTWDCKPSPSILKGLPPEERGQWELNFALGFATSPDTATEQATKMQGYHNKWVLIIFDEACGIIRPIWNAATQGLMINSNCHFLAIGNPTDPTGYFYKICQPESRWNVINVSVKDTPNYKEGKDIIQSVAGRTYYEDMAAEHGEDSNIFRIRVLGEFPTYLEGTFYGDRMAALKGEKHIGDYPHDEHMPVYTFGDYGDIYTAILFVQFIQSTVRVIDFYYDNDGIGVSGYAKMMDTKPYNYAPRQAHWAGWDLDPDTGSNRKRGGKTVRDSFAELGYDMHCVEKHGFNDGIEEVRGIFTKLRINKLKCRDLVTALKKYRKKKNEQLSTDDKPAYHRDPVKDWTCHVADAVRHLARAYRWHLYIDGRPIGVSKTYLPYFMDAVNEGESGDWNPITV</sequence>